<evidence type="ECO:0000313" key="7">
    <source>
        <dbReference type="Proteomes" id="UP000249046"/>
    </source>
</evidence>
<dbReference type="InterPro" id="IPR058627">
    <property type="entry name" value="MdtA-like_C"/>
</dbReference>
<feature type="domain" description="CzcB-like barrel-sandwich hybrid" evidence="5">
    <location>
        <begin position="111"/>
        <end position="245"/>
    </location>
</feature>
<evidence type="ECO:0000256" key="1">
    <source>
        <dbReference type="ARBA" id="ARBA00009477"/>
    </source>
</evidence>
<dbReference type="PANTHER" id="PTHR30469">
    <property type="entry name" value="MULTIDRUG RESISTANCE PROTEIN MDTA"/>
    <property type="match status" value="1"/>
</dbReference>
<dbReference type="Gene3D" id="1.10.287.470">
    <property type="entry name" value="Helix hairpin bin"/>
    <property type="match status" value="1"/>
</dbReference>
<evidence type="ECO:0000259" key="4">
    <source>
        <dbReference type="Pfam" id="PF25967"/>
    </source>
</evidence>
<name>A0A2W5KA11_9GAMM</name>
<dbReference type="PANTHER" id="PTHR30469:SF37">
    <property type="entry name" value="RAGD PROTEIN"/>
    <property type="match status" value="1"/>
</dbReference>
<feature type="domain" description="CusB-like beta-barrel" evidence="3">
    <location>
        <begin position="262"/>
        <end position="334"/>
    </location>
</feature>
<comment type="similarity">
    <text evidence="1">Belongs to the membrane fusion protein (MFP) (TC 8.A.1) family.</text>
</comment>
<dbReference type="AlphaFoldDB" id="A0A2W5KA11"/>
<reference evidence="6 7" key="1">
    <citation type="submission" date="2017-08" db="EMBL/GenBank/DDBJ databases">
        <title>Infants hospitalized years apart are colonized by the same room-sourced microbial strains.</title>
        <authorList>
            <person name="Brooks B."/>
            <person name="Olm M.R."/>
            <person name="Firek B.A."/>
            <person name="Baker R."/>
            <person name="Thomas B.C."/>
            <person name="Morowitz M.J."/>
            <person name="Banfield J.F."/>
        </authorList>
    </citation>
    <scope>NUCLEOTIDE SEQUENCE [LARGE SCALE GENOMIC DNA]</scope>
    <source>
        <strain evidence="6">S2_005_003_R2_42</strain>
    </source>
</reference>
<proteinExistence type="inferred from homology"/>
<dbReference type="Gene3D" id="2.40.30.170">
    <property type="match status" value="1"/>
</dbReference>
<evidence type="ECO:0000259" key="5">
    <source>
        <dbReference type="Pfam" id="PF25973"/>
    </source>
</evidence>
<dbReference type="Gene3D" id="2.40.50.100">
    <property type="match status" value="1"/>
</dbReference>
<dbReference type="Pfam" id="PF25967">
    <property type="entry name" value="RND-MFP_C"/>
    <property type="match status" value="1"/>
</dbReference>
<dbReference type="EMBL" id="QFPO01000011">
    <property type="protein sequence ID" value="PZQ12829.1"/>
    <property type="molecule type" value="Genomic_DNA"/>
</dbReference>
<evidence type="ECO:0000256" key="2">
    <source>
        <dbReference type="SAM" id="MobiDB-lite"/>
    </source>
</evidence>
<dbReference type="SUPFAM" id="SSF111369">
    <property type="entry name" value="HlyD-like secretion proteins"/>
    <property type="match status" value="1"/>
</dbReference>
<dbReference type="GO" id="GO:0015562">
    <property type="term" value="F:efflux transmembrane transporter activity"/>
    <property type="evidence" value="ECO:0007669"/>
    <property type="project" value="TreeGrafter"/>
</dbReference>
<dbReference type="InterPro" id="IPR058792">
    <property type="entry name" value="Beta-barrel_RND_2"/>
</dbReference>
<gene>
    <name evidence="6" type="ORF">DI564_12310</name>
</gene>
<feature type="region of interest" description="Disordered" evidence="2">
    <location>
        <begin position="22"/>
        <end position="41"/>
    </location>
</feature>
<dbReference type="InterPro" id="IPR006143">
    <property type="entry name" value="RND_pump_MFP"/>
</dbReference>
<comment type="caution">
    <text evidence="6">The sequence shown here is derived from an EMBL/GenBank/DDBJ whole genome shotgun (WGS) entry which is preliminary data.</text>
</comment>
<protein>
    <submittedName>
        <fullName evidence="6">Uncharacterized protein</fullName>
    </submittedName>
</protein>
<dbReference type="Proteomes" id="UP000249046">
    <property type="component" value="Unassembled WGS sequence"/>
</dbReference>
<evidence type="ECO:0000259" key="3">
    <source>
        <dbReference type="Pfam" id="PF25954"/>
    </source>
</evidence>
<feature type="domain" description="Multidrug resistance protein MdtA-like C-terminal permuted SH3" evidence="4">
    <location>
        <begin position="343"/>
        <end position="395"/>
    </location>
</feature>
<dbReference type="Pfam" id="PF25973">
    <property type="entry name" value="BSH_CzcB"/>
    <property type="match status" value="1"/>
</dbReference>
<organism evidence="6 7">
    <name type="scientific">Rhodanobacter denitrificans</name>
    <dbReference type="NCBI Taxonomy" id="666685"/>
    <lineage>
        <taxon>Bacteria</taxon>
        <taxon>Pseudomonadati</taxon>
        <taxon>Pseudomonadota</taxon>
        <taxon>Gammaproteobacteria</taxon>
        <taxon>Lysobacterales</taxon>
        <taxon>Rhodanobacteraceae</taxon>
        <taxon>Rhodanobacter</taxon>
    </lineage>
</organism>
<dbReference type="Gene3D" id="2.40.420.20">
    <property type="match status" value="1"/>
</dbReference>
<feature type="compositionally biased region" description="Low complexity" evidence="2">
    <location>
        <begin position="22"/>
        <end position="36"/>
    </location>
</feature>
<sequence length="416" mass="42910">MKPTVPAVSNVLPVAFTGAARASRRPAAGKPSAARPQTDAGSPTPVLLAIAMAGLLLQGCSASVAEQSTPSATAAAPADSAAASEVLTVVAKPAGESVELRLPARALPGESARIYARATGFLAERRVDIGDRVEAGQVLALITAPEIDQAVREAEADLGEAKADEDLARVNFGRADALIGSGAIPKEQHGERRAAYEVAKAARAAAEARLSSARERKGFQTVRAPFAGVIVARSVERGDRVVGDQSGASPLFELAALDPLRIVVDVPQSAVLQVRPGQQAQVSFPELGDEALPAEITRSAQSISEDAGGMRVELRLPNPDYRLPAGMVGQVRLNLPRSGQTALIPISALIQDAKGARVATIGADSLLAHRNVVVGRNLGPEVEILDGIKAGEAVIANPNALLQPGTPVRPRPAGKT</sequence>
<accession>A0A2W5KA11</accession>
<dbReference type="GO" id="GO:1990281">
    <property type="term" value="C:efflux pump complex"/>
    <property type="evidence" value="ECO:0007669"/>
    <property type="project" value="TreeGrafter"/>
</dbReference>
<evidence type="ECO:0000313" key="6">
    <source>
        <dbReference type="EMBL" id="PZQ12829.1"/>
    </source>
</evidence>
<dbReference type="InterPro" id="IPR058647">
    <property type="entry name" value="BSH_CzcB-like"/>
</dbReference>
<dbReference type="NCBIfam" id="TIGR01730">
    <property type="entry name" value="RND_mfp"/>
    <property type="match status" value="1"/>
</dbReference>
<dbReference type="Pfam" id="PF25954">
    <property type="entry name" value="Beta-barrel_RND_2"/>
    <property type="match status" value="1"/>
</dbReference>